<name>A0AAW0XDD2_CHEQU</name>
<feature type="non-terminal residue" evidence="2">
    <location>
        <position position="1"/>
    </location>
</feature>
<evidence type="ECO:0000259" key="1">
    <source>
        <dbReference type="Pfam" id="PF20700"/>
    </source>
</evidence>
<evidence type="ECO:0000313" key="3">
    <source>
        <dbReference type="Proteomes" id="UP001445076"/>
    </source>
</evidence>
<proteinExistence type="predicted"/>
<sequence length="109" mass="12461">ILDIDVTYDGTWHTRGHHSNIGIGVIIDALTKLVIDYQVLCKFCNICSYRKSCWNKKIISDAKCEELVEGHKPQCHKNCSGTSAKMESEAAVMMWQRSLENKLRYKTIV</sequence>
<dbReference type="InterPro" id="IPR049012">
    <property type="entry name" value="Mutator_transp_dom"/>
</dbReference>
<protein>
    <recommendedName>
        <fullName evidence="1">Mutator-like transposase domain-containing protein</fullName>
    </recommendedName>
</protein>
<dbReference type="AlphaFoldDB" id="A0AAW0XDD2"/>
<keyword evidence="3" id="KW-1185">Reference proteome</keyword>
<accession>A0AAW0XDD2</accession>
<feature type="domain" description="Mutator-like transposase" evidence="1">
    <location>
        <begin position="3"/>
        <end position="109"/>
    </location>
</feature>
<reference evidence="2 3" key="1">
    <citation type="journal article" date="2024" name="BMC Genomics">
        <title>Genome assembly of redclaw crayfish (Cherax quadricarinatus) provides insights into its immune adaptation and hypoxia tolerance.</title>
        <authorList>
            <person name="Liu Z."/>
            <person name="Zheng J."/>
            <person name="Li H."/>
            <person name="Fang K."/>
            <person name="Wang S."/>
            <person name="He J."/>
            <person name="Zhou D."/>
            <person name="Weng S."/>
            <person name="Chi M."/>
            <person name="Gu Z."/>
            <person name="He J."/>
            <person name="Li F."/>
            <person name="Wang M."/>
        </authorList>
    </citation>
    <scope>NUCLEOTIDE SEQUENCE [LARGE SCALE GENOMIC DNA]</scope>
    <source>
        <strain evidence="2">ZL_2023a</strain>
    </source>
</reference>
<gene>
    <name evidence="2" type="ORF">OTU49_005223</name>
</gene>
<evidence type="ECO:0000313" key="2">
    <source>
        <dbReference type="EMBL" id="KAK8736079.1"/>
    </source>
</evidence>
<dbReference type="Proteomes" id="UP001445076">
    <property type="component" value="Unassembled WGS sequence"/>
</dbReference>
<feature type="non-terminal residue" evidence="2">
    <location>
        <position position="109"/>
    </location>
</feature>
<dbReference type="EMBL" id="JARKIK010000045">
    <property type="protein sequence ID" value="KAK8736079.1"/>
    <property type="molecule type" value="Genomic_DNA"/>
</dbReference>
<dbReference type="Pfam" id="PF20700">
    <property type="entry name" value="Mutator"/>
    <property type="match status" value="1"/>
</dbReference>
<comment type="caution">
    <text evidence="2">The sequence shown here is derived from an EMBL/GenBank/DDBJ whole genome shotgun (WGS) entry which is preliminary data.</text>
</comment>
<organism evidence="2 3">
    <name type="scientific">Cherax quadricarinatus</name>
    <name type="common">Australian red claw crayfish</name>
    <dbReference type="NCBI Taxonomy" id="27406"/>
    <lineage>
        <taxon>Eukaryota</taxon>
        <taxon>Metazoa</taxon>
        <taxon>Ecdysozoa</taxon>
        <taxon>Arthropoda</taxon>
        <taxon>Crustacea</taxon>
        <taxon>Multicrustacea</taxon>
        <taxon>Malacostraca</taxon>
        <taxon>Eumalacostraca</taxon>
        <taxon>Eucarida</taxon>
        <taxon>Decapoda</taxon>
        <taxon>Pleocyemata</taxon>
        <taxon>Astacidea</taxon>
        <taxon>Parastacoidea</taxon>
        <taxon>Parastacidae</taxon>
        <taxon>Cherax</taxon>
    </lineage>
</organism>